<dbReference type="EMBL" id="JBHSLA010000001">
    <property type="protein sequence ID" value="MFC5194135.1"/>
    <property type="molecule type" value="Genomic_DNA"/>
</dbReference>
<accession>A0ABW0C3H7</accession>
<evidence type="ECO:0000313" key="5">
    <source>
        <dbReference type="Proteomes" id="UP001596162"/>
    </source>
</evidence>
<protein>
    <submittedName>
        <fullName evidence="4">Peptidoglycan DD-metalloendopeptidase family protein</fullName>
    </submittedName>
</protein>
<dbReference type="SUPFAM" id="SSF51261">
    <property type="entry name" value="Duplicated hybrid motif"/>
    <property type="match status" value="1"/>
</dbReference>
<dbReference type="InterPro" id="IPR050570">
    <property type="entry name" value="Cell_wall_metabolism_enzyme"/>
</dbReference>
<dbReference type="Pfam" id="PF18962">
    <property type="entry name" value="Por_Secre_tail"/>
    <property type="match status" value="1"/>
</dbReference>
<dbReference type="Proteomes" id="UP001596162">
    <property type="component" value="Unassembled WGS sequence"/>
</dbReference>
<keyword evidence="5" id="KW-1185">Reference proteome</keyword>
<proteinExistence type="predicted"/>
<dbReference type="Pfam" id="PF01551">
    <property type="entry name" value="Peptidase_M23"/>
    <property type="match status" value="1"/>
</dbReference>
<dbReference type="PANTHER" id="PTHR21666">
    <property type="entry name" value="PEPTIDASE-RELATED"/>
    <property type="match status" value="1"/>
</dbReference>
<dbReference type="RefSeq" id="WP_376858290.1">
    <property type="nucleotide sequence ID" value="NZ_JBHSLA010000001.1"/>
</dbReference>
<dbReference type="CDD" id="cd12797">
    <property type="entry name" value="M23_peptidase"/>
    <property type="match status" value="1"/>
</dbReference>
<dbReference type="NCBIfam" id="TIGR04183">
    <property type="entry name" value="Por_Secre_tail"/>
    <property type="match status" value="1"/>
</dbReference>
<dbReference type="PANTHER" id="PTHR21666:SF290">
    <property type="entry name" value="PEPTIDASE M23 DOMAIN PROTEIN"/>
    <property type="match status" value="1"/>
</dbReference>
<comment type="caution">
    <text evidence="4">The sequence shown here is derived from an EMBL/GenBank/DDBJ whole genome shotgun (WGS) entry which is preliminary data.</text>
</comment>
<gene>
    <name evidence="4" type="ORF">ACFPH8_02220</name>
</gene>
<dbReference type="InterPro" id="IPR016047">
    <property type="entry name" value="M23ase_b-sheet_dom"/>
</dbReference>
<dbReference type="InterPro" id="IPR026444">
    <property type="entry name" value="Secre_tail"/>
</dbReference>
<organism evidence="4 5">
    <name type="scientific">Bizionia hallyeonensis</name>
    <dbReference type="NCBI Taxonomy" id="1123757"/>
    <lineage>
        <taxon>Bacteria</taxon>
        <taxon>Pseudomonadati</taxon>
        <taxon>Bacteroidota</taxon>
        <taxon>Flavobacteriia</taxon>
        <taxon>Flavobacteriales</taxon>
        <taxon>Flavobacteriaceae</taxon>
        <taxon>Bizionia</taxon>
    </lineage>
</organism>
<name>A0ABW0C3H7_9FLAO</name>
<sequence>MKSNFTYAIFISFLIFSFNKTYSQDFMSGKGDTEFIFNEAKIPCLTVAQREQIKSQLQYNVNVLKQQNKLAYNEAHKVGGHVLFAWPLQQAPAFNYNDTWAISGYVDHNTAFPNQLLDYNCGSITYDTASGYNHQGLDIYLWPFSWKQMDDSQTEIIAAAAGQIINKGDGQFDRSCNFNNNTWNAVYVQHNDGSIAWYGHMKNGSVTSKNIGDMVSVGEVLGTVGSSGNSTGPHLHFEVYTDNSYTQLIDPYYGNCNSMNVDSWWLNQKPYSNPNINAALTHTDNPIVFPTCPTAETTYESNTFELGDTIYLTAFLRDQVAGTNLSVQILRPDNSSFYSSSFNTTTTSSSWYYYWYFNSFDAIGDWKWQVTYEGQTVTHLFTIQTLDIDENELQTVAVYPNPTTSNIYISSGNQIITKVKIVDIHGKIIKTITNNVDGVTTVNLEDISNGLYFLSLESTTNQKKTIKVIKA</sequence>
<dbReference type="InterPro" id="IPR011055">
    <property type="entry name" value="Dup_hybrid_motif"/>
</dbReference>
<reference evidence="5" key="1">
    <citation type="journal article" date="2019" name="Int. J. Syst. Evol. Microbiol.">
        <title>The Global Catalogue of Microorganisms (GCM) 10K type strain sequencing project: providing services to taxonomists for standard genome sequencing and annotation.</title>
        <authorList>
            <consortium name="The Broad Institute Genomics Platform"/>
            <consortium name="The Broad Institute Genome Sequencing Center for Infectious Disease"/>
            <person name="Wu L."/>
            <person name="Ma J."/>
        </authorList>
    </citation>
    <scope>NUCLEOTIDE SEQUENCE [LARGE SCALE GENOMIC DNA]</scope>
    <source>
        <strain evidence="5">JCM 17978</strain>
    </source>
</reference>
<evidence type="ECO:0000259" key="2">
    <source>
        <dbReference type="Pfam" id="PF01551"/>
    </source>
</evidence>
<feature type="domain" description="Secretion system C-terminal sorting" evidence="3">
    <location>
        <begin position="398"/>
        <end position="465"/>
    </location>
</feature>
<feature type="domain" description="M23ase beta-sheet core" evidence="2">
    <location>
        <begin position="152"/>
        <end position="245"/>
    </location>
</feature>
<dbReference type="Gene3D" id="2.70.70.10">
    <property type="entry name" value="Glucose Permease (Domain IIA)"/>
    <property type="match status" value="1"/>
</dbReference>
<evidence type="ECO:0000313" key="4">
    <source>
        <dbReference type="EMBL" id="MFC5194135.1"/>
    </source>
</evidence>
<evidence type="ECO:0000259" key="3">
    <source>
        <dbReference type="Pfam" id="PF18962"/>
    </source>
</evidence>
<evidence type="ECO:0000256" key="1">
    <source>
        <dbReference type="ARBA" id="ARBA00022729"/>
    </source>
</evidence>
<keyword evidence="1" id="KW-0732">Signal</keyword>